<evidence type="ECO:0000313" key="3">
    <source>
        <dbReference type="EMBL" id="RDI72484.1"/>
    </source>
</evidence>
<protein>
    <submittedName>
        <fullName evidence="4">Cupin domain protein</fullName>
    </submittedName>
    <submittedName>
        <fullName evidence="3">Cupin domain-containing protein</fullName>
    </submittedName>
</protein>
<organism evidence="4 5">
    <name type="scientific">Halopelagius longus</name>
    <dbReference type="NCBI Taxonomy" id="1236180"/>
    <lineage>
        <taxon>Archaea</taxon>
        <taxon>Methanobacteriati</taxon>
        <taxon>Methanobacteriota</taxon>
        <taxon>Stenosarchaea group</taxon>
        <taxon>Halobacteria</taxon>
        <taxon>Halobacteriales</taxon>
        <taxon>Haloferacaceae</taxon>
    </lineage>
</organism>
<keyword evidence="6" id="KW-1185">Reference proteome</keyword>
<dbReference type="OrthoDB" id="114121at2157"/>
<accession>A0A1H0YGQ6</accession>
<dbReference type="AlphaFoldDB" id="A0A1H0YGQ6"/>
<dbReference type="SUPFAM" id="SSF51182">
    <property type="entry name" value="RmlC-like cupins"/>
    <property type="match status" value="1"/>
</dbReference>
<gene>
    <name evidence="3" type="ORF">DWB78_12570</name>
    <name evidence="4" type="ORF">SAMN05216278_0629</name>
</gene>
<proteinExistence type="predicted"/>
<dbReference type="EMBL" id="FNKQ01000001">
    <property type="protein sequence ID" value="SDQ14415.1"/>
    <property type="molecule type" value="Genomic_DNA"/>
</dbReference>
<reference evidence="5" key="2">
    <citation type="submission" date="2016-10" db="EMBL/GenBank/DDBJ databases">
        <authorList>
            <person name="Varghese N."/>
            <person name="Submissions S."/>
        </authorList>
    </citation>
    <scope>NUCLEOTIDE SEQUENCE [LARGE SCALE GENOMIC DNA]</scope>
    <source>
        <strain evidence="5">CGMCC 1.12397</strain>
    </source>
</reference>
<reference evidence="3 6" key="3">
    <citation type="submission" date="2018-07" db="EMBL/GenBank/DDBJ databases">
        <title>Genome sequence of extremly halophilic archaeon Halopelagius longus strain BC12-B1.</title>
        <authorList>
            <person name="Zhang X."/>
        </authorList>
    </citation>
    <scope>NUCLEOTIDE SEQUENCE [LARGE SCALE GENOMIC DNA]</scope>
    <source>
        <strain evidence="3 6">BC12-B1</strain>
    </source>
</reference>
<dbReference type="RefSeq" id="WP_092532755.1">
    <property type="nucleotide sequence ID" value="NZ_FNKQ01000001.1"/>
</dbReference>
<dbReference type="PANTHER" id="PTHR40112">
    <property type="entry name" value="H2HPP ISOMERASE"/>
    <property type="match status" value="1"/>
</dbReference>
<feature type="region of interest" description="Disordered" evidence="1">
    <location>
        <begin position="84"/>
        <end position="120"/>
    </location>
</feature>
<feature type="compositionally biased region" description="Basic and acidic residues" evidence="1">
    <location>
        <begin position="86"/>
        <end position="97"/>
    </location>
</feature>
<dbReference type="InterPro" id="IPR014710">
    <property type="entry name" value="RmlC-like_jellyroll"/>
</dbReference>
<dbReference type="InterPro" id="IPR052535">
    <property type="entry name" value="Bacilysin_H2HPP_isomerase"/>
</dbReference>
<dbReference type="CDD" id="cd02238">
    <property type="entry name" value="cupin_KdgF"/>
    <property type="match status" value="1"/>
</dbReference>
<dbReference type="EMBL" id="QQST01000001">
    <property type="protein sequence ID" value="RDI72484.1"/>
    <property type="molecule type" value="Genomic_DNA"/>
</dbReference>
<dbReference type="InterPro" id="IPR013096">
    <property type="entry name" value="Cupin_2"/>
</dbReference>
<sequence length="120" mass="12771">MERVSADDAESVEAVPDVELTMLAGASRLNVQRFRIGAGATVPRHSHEQEQVGYVTAGELVFLVGDEDDPEEVVVGEGDSFAFESEEPHAAENRGDAPAEGVDIFSPPRTAADWGDSGDE</sequence>
<dbReference type="Gene3D" id="2.60.120.10">
    <property type="entry name" value="Jelly Rolls"/>
    <property type="match status" value="1"/>
</dbReference>
<dbReference type="Proteomes" id="UP000199289">
    <property type="component" value="Unassembled WGS sequence"/>
</dbReference>
<evidence type="ECO:0000313" key="6">
    <source>
        <dbReference type="Proteomes" id="UP000255421"/>
    </source>
</evidence>
<dbReference type="PANTHER" id="PTHR40112:SF1">
    <property type="entry name" value="H2HPP ISOMERASE"/>
    <property type="match status" value="1"/>
</dbReference>
<feature type="domain" description="Cupin type-2" evidence="2">
    <location>
        <begin position="34"/>
        <end position="105"/>
    </location>
</feature>
<evidence type="ECO:0000313" key="4">
    <source>
        <dbReference type="EMBL" id="SDQ14415.1"/>
    </source>
</evidence>
<evidence type="ECO:0000313" key="5">
    <source>
        <dbReference type="Proteomes" id="UP000199289"/>
    </source>
</evidence>
<evidence type="ECO:0000256" key="1">
    <source>
        <dbReference type="SAM" id="MobiDB-lite"/>
    </source>
</evidence>
<dbReference type="InterPro" id="IPR011051">
    <property type="entry name" value="RmlC_Cupin_sf"/>
</dbReference>
<reference evidence="4" key="1">
    <citation type="submission" date="2016-10" db="EMBL/GenBank/DDBJ databases">
        <authorList>
            <person name="de Groot N.N."/>
        </authorList>
    </citation>
    <scope>NUCLEOTIDE SEQUENCE [LARGE SCALE GENOMIC DNA]</scope>
    <source>
        <strain evidence="4">CGMCC 1.12397</strain>
    </source>
</reference>
<name>A0A1H0YGQ6_9EURY</name>
<dbReference type="Pfam" id="PF07883">
    <property type="entry name" value="Cupin_2"/>
    <property type="match status" value="1"/>
</dbReference>
<dbReference type="Proteomes" id="UP000255421">
    <property type="component" value="Unassembled WGS sequence"/>
</dbReference>
<evidence type="ECO:0000259" key="2">
    <source>
        <dbReference type="Pfam" id="PF07883"/>
    </source>
</evidence>